<evidence type="ECO:0000256" key="5">
    <source>
        <dbReference type="ARBA" id="ARBA00023136"/>
    </source>
</evidence>
<evidence type="ECO:0000313" key="9">
    <source>
        <dbReference type="Proteomes" id="UP000184191"/>
    </source>
</evidence>
<evidence type="ECO:0000256" key="1">
    <source>
        <dbReference type="ARBA" id="ARBA00004651"/>
    </source>
</evidence>
<dbReference type="AlphaFoldDB" id="A0A1M6ZH96"/>
<dbReference type="NCBIfam" id="NF037997">
    <property type="entry name" value="Na_Pi_symport"/>
    <property type="match status" value="1"/>
</dbReference>
<feature type="transmembrane region" description="Helical" evidence="7">
    <location>
        <begin position="267"/>
        <end position="286"/>
    </location>
</feature>
<accession>A0A1M6ZH96</accession>
<dbReference type="Proteomes" id="UP000184191">
    <property type="component" value="Unassembled WGS sequence"/>
</dbReference>
<keyword evidence="2" id="KW-1003">Cell membrane</keyword>
<feature type="transmembrane region" description="Helical" evidence="7">
    <location>
        <begin position="129"/>
        <end position="146"/>
    </location>
</feature>
<keyword evidence="3 7" id="KW-0812">Transmembrane</keyword>
<evidence type="ECO:0000256" key="6">
    <source>
        <dbReference type="SAM" id="MobiDB-lite"/>
    </source>
</evidence>
<dbReference type="STRING" id="1054996.SAMN05444414_11023"/>
<keyword evidence="9" id="KW-1185">Reference proteome</keyword>
<feature type="transmembrane region" description="Helical" evidence="7">
    <location>
        <begin position="236"/>
        <end position="255"/>
    </location>
</feature>
<dbReference type="PANTHER" id="PTHR10010:SF46">
    <property type="entry name" value="SODIUM-DEPENDENT PHOSPHATE TRANSPORT PROTEIN 2B"/>
    <property type="match status" value="1"/>
</dbReference>
<evidence type="ECO:0000256" key="7">
    <source>
        <dbReference type="SAM" id="Phobius"/>
    </source>
</evidence>
<dbReference type="PANTHER" id="PTHR10010">
    <property type="entry name" value="SOLUTE CARRIER FAMILY 34 SODIUM PHOSPHATE , MEMBER 2-RELATED"/>
    <property type="match status" value="1"/>
</dbReference>
<name>A0A1M6ZH96_9RHOB</name>
<feature type="transmembrane region" description="Helical" evidence="7">
    <location>
        <begin position="83"/>
        <end position="109"/>
    </location>
</feature>
<reference evidence="9" key="1">
    <citation type="submission" date="2016-11" db="EMBL/GenBank/DDBJ databases">
        <authorList>
            <person name="Varghese N."/>
            <person name="Submissions S."/>
        </authorList>
    </citation>
    <scope>NUCLEOTIDE SEQUENCE [LARGE SCALE GENOMIC DNA]</scope>
    <source>
        <strain evidence="9">DSM 29327</strain>
    </source>
</reference>
<keyword evidence="4 7" id="KW-1133">Transmembrane helix</keyword>
<dbReference type="InterPro" id="IPR003841">
    <property type="entry name" value="Na/Pi_transpt"/>
</dbReference>
<comment type="subcellular location">
    <subcellularLocation>
        <location evidence="1">Cell membrane</location>
        <topology evidence="1">Multi-pass membrane protein</topology>
    </subcellularLocation>
</comment>
<evidence type="ECO:0000256" key="3">
    <source>
        <dbReference type="ARBA" id="ARBA00022692"/>
    </source>
</evidence>
<dbReference type="EMBL" id="FRBN01000010">
    <property type="protein sequence ID" value="SHL29754.1"/>
    <property type="molecule type" value="Genomic_DNA"/>
</dbReference>
<proteinExistence type="predicted"/>
<sequence length="616" mass="67223">MMKKLLLPVILGLLVFGFWISPDFQEIAAGVAIFLFGMLMLEDGFKLFSGGYLERALEMATGSITRALGFGAIATTIMQSSSLVSVITISFLSAGLIPLLAGVGIIFGANIGTTTGAWLVAGFGLKVKISAYALPILAISIVLVFQRSKYLKGAGYVLAGLGFLFLGIHHMKEGFEAFKDQFDLTRLAMTGVLGLVVYTLTGAAATVVMQSSHATMVLIITALAAGQISYENALALAIGANIGTTVTAIIGALTANFQGKRLALAHLMFNVLTAGVALVFIGQIRLAVDAISSSVGISVSDYALKLAVFHTIFNVLGVALILPFIHRLVTFLEQTIVQPAEDLSRPKYLSEAVDEFPQTIQIAMRREVHHLYENAVELIVHGLNLHRSELFETKDIAATVRASRAPVDFDIDALYEHRVKTLYSAIIEFATRVGSKDIPAKPMDDVYLMRDVAGQIVHAVKSIKHMRRNATHFTQRPQGVITDLYNGLRTEIARILVEIRKLDEADPEDRSSLWLDQERLQVEADARNTNQTVDHLIRDHHLSASMATSFLNDSSYAYSAMRDLLDAARAYYIDTEDAMAEVERILTLDEDDLQDMVTDGPKSPPKSAAEKTRTTE</sequence>
<dbReference type="GO" id="GO:0005886">
    <property type="term" value="C:plasma membrane"/>
    <property type="evidence" value="ECO:0007669"/>
    <property type="project" value="UniProtKB-SubCell"/>
</dbReference>
<dbReference type="GO" id="GO:0005436">
    <property type="term" value="F:sodium:phosphate symporter activity"/>
    <property type="evidence" value="ECO:0007669"/>
    <property type="project" value="InterPro"/>
</dbReference>
<gene>
    <name evidence="8" type="ORF">SAMN05444414_11023</name>
</gene>
<keyword evidence="5 7" id="KW-0472">Membrane</keyword>
<feature type="transmembrane region" description="Helical" evidence="7">
    <location>
        <begin position="187"/>
        <end position="207"/>
    </location>
</feature>
<dbReference type="GO" id="GO:0044341">
    <property type="term" value="P:sodium-dependent phosphate transport"/>
    <property type="evidence" value="ECO:0007669"/>
    <property type="project" value="InterPro"/>
</dbReference>
<feature type="region of interest" description="Disordered" evidence="6">
    <location>
        <begin position="591"/>
        <end position="616"/>
    </location>
</feature>
<dbReference type="RefSeq" id="WP_073198053.1">
    <property type="nucleotide sequence ID" value="NZ_FRBN01000010.1"/>
</dbReference>
<dbReference type="Pfam" id="PF02690">
    <property type="entry name" value="Na_Pi_cotrans"/>
    <property type="match status" value="2"/>
</dbReference>
<evidence type="ECO:0000256" key="4">
    <source>
        <dbReference type="ARBA" id="ARBA00022989"/>
    </source>
</evidence>
<feature type="transmembrane region" description="Helical" evidence="7">
    <location>
        <begin position="306"/>
        <end position="325"/>
    </location>
</feature>
<evidence type="ECO:0000256" key="2">
    <source>
        <dbReference type="ARBA" id="ARBA00022475"/>
    </source>
</evidence>
<evidence type="ECO:0000313" key="8">
    <source>
        <dbReference type="EMBL" id="SHL29754.1"/>
    </source>
</evidence>
<feature type="transmembrane region" description="Helical" evidence="7">
    <location>
        <begin position="153"/>
        <end position="171"/>
    </location>
</feature>
<organism evidence="8 9">
    <name type="scientific">Roseovarius marisflavi</name>
    <dbReference type="NCBI Taxonomy" id="1054996"/>
    <lineage>
        <taxon>Bacteria</taxon>
        <taxon>Pseudomonadati</taxon>
        <taxon>Pseudomonadota</taxon>
        <taxon>Alphaproteobacteria</taxon>
        <taxon>Rhodobacterales</taxon>
        <taxon>Roseobacteraceae</taxon>
        <taxon>Roseovarius</taxon>
    </lineage>
</organism>
<feature type="transmembrane region" description="Helical" evidence="7">
    <location>
        <begin position="214"/>
        <end position="230"/>
    </location>
</feature>
<protein>
    <submittedName>
        <fullName evidence="8">Phosphate:Na+ symporter</fullName>
    </submittedName>
</protein>
<feature type="transmembrane region" description="Helical" evidence="7">
    <location>
        <begin position="27"/>
        <end position="45"/>
    </location>
</feature>